<dbReference type="InterPro" id="IPR050595">
    <property type="entry name" value="Bact_response_regulator"/>
</dbReference>
<evidence type="ECO:0000313" key="4">
    <source>
        <dbReference type="EMBL" id="RKQ31554.1"/>
    </source>
</evidence>
<dbReference type="InterPro" id="IPR011006">
    <property type="entry name" value="CheY-like_superfamily"/>
</dbReference>
<comment type="caution">
    <text evidence="4">The sequence shown here is derived from an EMBL/GenBank/DDBJ whole genome shotgun (WGS) entry which is preliminary data.</text>
</comment>
<keyword evidence="5" id="KW-1185">Reference proteome</keyword>
<proteinExistence type="predicted"/>
<evidence type="ECO:0000256" key="1">
    <source>
        <dbReference type="ARBA" id="ARBA00022553"/>
    </source>
</evidence>
<keyword evidence="1 2" id="KW-0597">Phosphoprotein</keyword>
<dbReference type="OrthoDB" id="9808843at2"/>
<dbReference type="SMART" id="SM00448">
    <property type="entry name" value="REC"/>
    <property type="match status" value="1"/>
</dbReference>
<gene>
    <name evidence="4" type="ORF">D8M06_13770</name>
</gene>
<name>A0A494ZXS7_9BACI</name>
<dbReference type="GO" id="GO:0000160">
    <property type="term" value="P:phosphorelay signal transduction system"/>
    <property type="evidence" value="ECO:0007669"/>
    <property type="project" value="InterPro"/>
</dbReference>
<sequence>MVKRQILIVDDQVGIRLLLTDVLENEGYQVEEATTGKQALEKLHKANFDLIILDYKIPVMDGAQVLREMEEENVEVPAILMSGLAENLGAEVSKFKLVKKMIAKPFNINEFVEEVRAIID</sequence>
<feature type="modified residue" description="4-aspartylphosphate" evidence="2">
    <location>
        <position position="54"/>
    </location>
</feature>
<protein>
    <submittedName>
        <fullName evidence="4">Response regulator</fullName>
    </submittedName>
</protein>
<organism evidence="4 5">
    <name type="scientific">Oceanobacillus halophilus</name>
    <dbReference type="NCBI Taxonomy" id="930130"/>
    <lineage>
        <taxon>Bacteria</taxon>
        <taxon>Bacillati</taxon>
        <taxon>Bacillota</taxon>
        <taxon>Bacilli</taxon>
        <taxon>Bacillales</taxon>
        <taxon>Bacillaceae</taxon>
        <taxon>Oceanobacillus</taxon>
    </lineage>
</organism>
<dbReference type="Proteomes" id="UP000269301">
    <property type="component" value="Unassembled WGS sequence"/>
</dbReference>
<dbReference type="PANTHER" id="PTHR44591:SF3">
    <property type="entry name" value="RESPONSE REGULATORY DOMAIN-CONTAINING PROTEIN"/>
    <property type="match status" value="1"/>
</dbReference>
<dbReference type="PANTHER" id="PTHR44591">
    <property type="entry name" value="STRESS RESPONSE REGULATOR PROTEIN 1"/>
    <property type="match status" value="1"/>
</dbReference>
<dbReference type="EMBL" id="RBZP01000012">
    <property type="protein sequence ID" value="RKQ31554.1"/>
    <property type="molecule type" value="Genomic_DNA"/>
</dbReference>
<accession>A0A494ZXS7</accession>
<evidence type="ECO:0000313" key="5">
    <source>
        <dbReference type="Proteomes" id="UP000269301"/>
    </source>
</evidence>
<dbReference type="RefSeq" id="WP_121204984.1">
    <property type="nucleotide sequence ID" value="NZ_RBZP01000012.1"/>
</dbReference>
<reference evidence="4 5" key="1">
    <citation type="journal article" date="2016" name="Int. J. Syst. Evol. Microbiol.">
        <title>Oceanobacillus halophilus sp. nov., a novel moderately halophilic bacterium from a hypersaline lake.</title>
        <authorList>
            <person name="Amoozegar M.A."/>
            <person name="Bagheri M."/>
            <person name="Makhdoumi A."/>
            <person name="Nikou M.M."/>
            <person name="Fazeli S.A.S."/>
            <person name="Schumann P."/>
            <person name="Sproer C."/>
            <person name="Sanchez-Porro C."/>
            <person name="Ventosa A."/>
        </authorList>
    </citation>
    <scope>NUCLEOTIDE SEQUENCE [LARGE SCALE GENOMIC DNA]</scope>
    <source>
        <strain evidence="4 5">DSM 23996</strain>
    </source>
</reference>
<feature type="domain" description="Response regulatory" evidence="3">
    <location>
        <begin position="5"/>
        <end position="119"/>
    </location>
</feature>
<evidence type="ECO:0000256" key="2">
    <source>
        <dbReference type="PROSITE-ProRule" id="PRU00169"/>
    </source>
</evidence>
<dbReference type="SUPFAM" id="SSF52172">
    <property type="entry name" value="CheY-like"/>
    <property type="match status" value="1"/>
</dbReference>
<evidence type="ECO:0000259" key="3">
    <source>
        <dbReference type="PROSITE" id="PS50110"/>
    </source>
</evidence>
<dbReference type="AlphaFoldDB" id="A0A494ZXS7"/>
<dbReference type="InterPro" id="IPR001789">
    <property type="entry name" value="Sig_transdc_resp-reg_receiver"/>
</dbReference>
<dbReference type="Gene3D" id="3.40.50.2300">
    <property type="match status" value="1"/>
</dbReference>
<dbReference type="Pfam" id="PF00072">
    <property type="entry name" value="Response_reg"/>
    <property type="match status" value="1"/>
</dbReference>
<dbReference type="PROSITE" id="PS50110">
    <property type="entry name" value="RESPONSE_REGULATORY"/>
    <property type="match status" value="1"/>
</dbReference>